<name>A0A4W6CQX0_LATCA</name>
<sequence>MLKFKYVSQGSLKTLPSSADPIASRSSRLNQVFQGRASLCGQQGGCTLGREEFLDALLLLYQECTSPELMKIHHVANFVNKFSEVVSELRALQPGVHDFELRAVVGRGRFAEVQVVREKATGDICALKVMDKTVLHTQENMVFHEEERKILALNNSPWIPQLLYAFQDKERVYLAMEYLPGGDLMSLLNRYEDQFDESMAQFYLAELVEAIHTVHQLGYVHRDVKPENVLIDRTGHIKLADFGSAARLTANKTVAAPTVPVGTQDFLSPEVLTAMNGGSHSTYGVECDWWSLGVIAYEMIYGRSPFSDGTSTRTIHNILNFQRYLKFPQEPQASKQFVDLVQSLLCGAKERLGYQGLHCHSFFSSVDWNNLRHVLPPFVPALHTEDDTSNFEEPEQAAPRPASAAQRGALPVGFQGQDLPFLGWFFSRALTTLAKTESVSAGLNSPAKVNSMEKKLHLKSKELQETQDKCHKMEQEISRFQRKMTDLESVLHQKDVELKASETQRSILEQDLATYITECSSLKRSLEEARVEVSREDDKAMQLLHDIREQSNKLQEIKEQEYHAQLEEMQVTIRQLEEDLSAARRRSDLYEAELRDSRQTSEELKRKAVEYQQRIQKVCLDRNCPSISESSVLGSTNMKASTEATELLQNVRQAKERLERDLERLRGKTDSSDTLKRRLRETEEGRKTLENQVKRLEMVERRENKLKDDIQTKSQQIQQMAEKILELEENLRDAQSTAQRMETQLVQKERLYEDKIKVLEAQMKADLADKESLEARRAQQEEESRENCKLISEQKATINAMDSKMKNLEQRIAELSEANKLAANSSIYTQKNMKAQEEMISELRQQKFYLESQAGKLEAQNAKLEEHLEKMSQQEQTKRTRLMELESRLREMGLEHEEEKLEIKRQVSELTLSLQERESQISSLQAARLALESQLQQAKTELEETTAEAEEEITALRNHRDEIQRKFDALRDSCSVITDLEEQLTQLSQENAELNRQNFYLSKQLDEASDDREDQLQLSQEVDRLRREVADREMHLNNQKQNIETLKTTCSMLEEQVVELESLNDELLEKERQWEAWRGALEDEKSQAERRTRDLQRLLDNEKQNRLRADQRSTESRQAVELAVKEHKAEILALQQALKEQRLKAESLSDTLNDLEKKHAMLEMNARSLQQKLETERELKQRLMEEQGKLQQQMDLQKSHIFRLTQGLQDALDQTDMLKTERTDLEYQLENIQAVYSHEKVKMEGTISQQTKLIDFLQAKMDQPTKKKKPAVPMQYSDMKLALEKERSRCAELEEALQKMRIELRSLREEAAHFKAQEHVAPSTPAQARHQILMSAIVKSPEHQPNPSSLLNPSTRCKETSTPEEFGRRVKERMHHNIPHRFTVGLNMRAAKCAVCLDTVHFGRQAATCLECHTLCHPKCSPCLPATCGLPAEYATHFSEALCREKANSPALQVKEASGHVRLEGWMKQPRNGKRGQQGWERKYVVLDGTKVSIYDNCIKAEEEFELCMPDGEVTVHGAVGASELINTAKSDIPYVLKLESHPHTTCWPGQSLYFMAPSFPDKQRWVAVLESVVAGSRGSKDKVDADAVSTVCVCILFFCLCQKLLGNSLLKLEGDDRLDINCTLPLTDQIVLVGSEEGLYALNVIKNSLTHIPGLTSVFQIQILKELDKLLMITGEERALCLVEIKKVKQSLSQSHLPAQPDLNPFIFETVKGCHLFSSGKIDNGICICAAMPNKITILRHNESLNKFCIRKEIETSEPCSCIHFTGYSIIIGTNKFYEIEMKQYVLEEFLDKNDVTLASAVFAASSHSFPISIIQVTTAPQKDEYLLCFHEFGVFVDSYGRRSRSDDIKWSRLPLSFAYREPYLFVTYFNSLDVIEIQGHAALGPHSYAHLDIPNPRYLGPAISSGAIYLASSYQNKLRVICCKGNLVQCQEGGGDLQRNGSGRSPNKRGPPSYNEHISKRLAANPLVHGDPGTPHRYREARTEFRRDKSPSRPLEREKSPGRMLESRIRSPGRFEERQRLHTGSGRTPINPVNKVWDQSSV</sequence>
<dbReference type="InterPro" id="IPR001180">
    <property type="entry name" value="CNH_dom"/>
</dbReference>
<evidence type="ECO:0000256" key="5">
    <source>
        <dbReference type="ARBA" id="ARBA00022741"/>
    </source>
</evidence>
<evidence type="ECO:0000256" key="7">
    <source>
        <dbReference type="ARBA" id="ARBA00022777"/>
    </source>
</evidence>
<dbReference type="PANTHER" id="PTHR22988:SF71">
    <property type="entry name" value="CITRON RHO-INTERACTING KINASE"/>
    <property type="match status" value="1"/>
</dbReference>
<dbReference type="GO" id="GO:0008270">
    <property type="term" value="F:zinc ion binding"/>
    <property type="evidence" value="ECO:0007669"/>
    <property type="project" value="UniProtKB-KW"/>
</dbReference>
<dbReference type="STRING" id="8187.ENSLCAP00010014879"/>
<evidence type="ECO:0000259" key="18">
    <source>
        <dbReference type="PROSITE" id="PS50011"/>
    </source>
</evidence>
<evidence type="ECO:0000256" key="15">
    <source>
        <dbReference type="SAM" id="Coils"/>
    </source>
</evidence>
<dbReference type="FunFam" id="1.10.510.10:FF:000234">
    <property type="entry name" value="Citron rho-interacting serine/threonine kinase"/>
    <property type="match status" value="1"/>
</dbReference>
<evidence type="ECO:0000259" key="17">
    <source>
        <dbReference type="PROSITE" id="PS50003"/>
    </source>
</evidence>
<dbReference type="PROSITE" id="PS00479">
    <property type="entry name" value="ZF_DAG_PE_1"/>
    <property type="match status" value="1"/>
</dbReference>
<keyword evidence="7 13" id="KW-0418">Kinase</keyword>
<dbReference type="PANTHER" id="PTHR22988">
    <property type="entry name" value="MYOTONIC DYSTROPHY S/T KINASE-RELATED"/>
    <property type="match status" value="1"/>
</dbReference>
<dbReference type="InterPro" id="IPR001849">
    <property type="entry name" value="PH_domain"/>
</dbReference>
<evidence type="ECO:0000259" key="20">
    <source>
        <dbReference type="PROSITE" id="PS50219"/>
    </source>
</evidence>
<keyword evidence="5 13" id="KW-0547">Nucleotide-binding</keyword>
<keyword evidence="13" id="KW-0963">Cytoplasm</keyword>
<dbReference type="SMART" id="SM00133">
    <property type="entry name" value="S_TK_X"/>
    <property type="match status" value="1"/>
</dbReference>
<evidence type="ECO:0000256" key="1">
    <source>
        <dbReference type="ARBA" id="ARBA00022527"/>
    </source>
</evidence>
<proteinExistence type="inferred from homology"/>
<dbReference type="InterPro" id="IPR017441">
    <property type="entry name" value="Protein_kinase_ATP_BS"/>
</dbReference>
<dbReference type="PIRSF" id="PIRSF038145">
    <property type="entry name" value="Citron_Rho-interacting_kinase"/>
    <property type="match status" value="1"/>
</dbReference>
<evidence type="ECO:0000259" key="21">
    <source>
        <dbReference type="PROSITE" id="PS51285"/>
    </source>
</evidence>
<evidence type="ECO:0000256" key="10">
    <source>
        <dbReference type="ARBA" id="ARBA00023054"/>
    </source>
</evidence>
<keyword evidence="4 13" id="KW-0479">Metal-binding</keyword>
<dbReference type="CDD" id="cd20814">
    <property type="entry name" value="CRIK"/>
    <property type="match status" value="1"/>
</dbReference>
<feature type="domain" description="Phorbol-ester/DAG-type" evidence="19">
    <location>
        <begin position="1379"/>
        <end position="1428"/>
    </location>
</feature>
<keyword evidence="1 13" id="KW-0723">Serine/threonine-protein kinase</keyword>
<dbReference type="Proteomes" id="UP000314980">
    <property type="component" value="Unassembled WGS sequence"/>
</dbReference>
<feature type="compositionally biased region" description="Basic and acidic residues" evidence="16">
    <location>
        <begin position="1979"/>
        <end position="2022"/>
    </location>
</feature>
<evidence type="ECO:0000256" key="11">
    <source>
        <dbReference type="ARBA" id="ARBA00047899"/>
    </source>
</evidence>
<feature type="compositionally biased region" description="Low complexity" evidence="16">
    <location>
        <begin position="396"/>
        <end position="406"/>
    </location>
</feature>
<dbReference type="CDD" id="cd05601">
    <property type="entry name" value="STKc_CRIK"/>
    <property type="match status" value="1"/>
</dbReference>
<comment type="function">
    <text evidence="13">Plays a role in cytokinesis. Displays serine/threonine protein kinase activity.</text>
</comment>
<keyword evidence="6" id="KW-0863">Zinc-finger</keyword>
<dbReference type="Gene3D" id="1.10.510.10">
    <property type="entry name" value="Transferase(Phosphotransferase) domain 1"/>
    <property type="match status" value="1"/>
</dbReference>
<keyword evidence="3 13" id="KW-0808">Transferase</keyword>
<feature type="binding site" evidence="14">
    <location>
        <position position="128"/>
    </location>
    <ligand>
        <name>ATP</name>
        <dbReference type="ChEBI" id="CHEBI:30616"/>
    </ligand>
</feature>
<dbReference type="GeneTree" id="ENSGT01030000234517"/>
<dbReference type="Ensembl" id="ENSLCAT00010015196.1">
    <property type="protein sequence ID" value="ENSLCAP00010014879.1"/>
    <property type="gene ID" value="ENSLCAG00010007037.1"/>
</dbReference>
<comment type="catalytic activity">
    <reaction evidence="12 13">
        <text>L-seryl-[protein] + ATP = O-phospho-L-seryl-[protein] + ADP + H(+)</text>
        <dbReference type="Rhea" id="RHEA:17989"/>
        <dbReference type="Rhea" id="RHEA-COMP:9863"/>
        <dbReference type="Rhea" id="RHEA-COMP:11604"/>
        <dbReference type="ChEBI" id="CHEBI:15378"/>
        <dbReference type="ChEBI" id="CHEBI:29999"/>
        <dbReference type="ChEBI" id="CHEBI:30616"/>
        <dbReference type="ChEBI" id="CHEBI:83421"/>
        <dbReference type="ChEBI" id="CHEBI:456216"/>
        <dbReference type="EC" id="2.7.11.1"/>
    </reaction>
</comment>
<evidence type="ECO:0000256" key="8">
    <source>
        <dbReference type="ARBA" id="ARBA00022833"/>
    </source>
</evidence>
<feature type="region of interest" description="Disordered" evidence="16">
    <location>
        <begin position="1341"/>
        <end position="1363"/>
    </location>
</feature>
<dbReference type="InterPro" id="IPR050839">
    <property type="entry name" value="Rho-assoc_Ser/Thr_Kinase"/>
</dbReference>
<dbReference type="SMART" id="SM00036">
    <property type="entry name" value="CNH"/>
    <property type="match status" value="1"/>
</dbReference>
<dbReference type="PROSITE" id="PS50081">
    <property type="entry name" value="ZF_DAG_PE_2"/>
    <property type="match status" value="1"/>
</dbReference>
<dbReference type="SMART" id="SM00233">
    <property type="entry name" value="PH"/>
    <property type="match status" value="1"/>
</dbReference>
<dbReference type="GO" id="GO:0106310">
    <property type="term" value="F:protein serine kinase activity"/>
    <property type="evidence" value="ECO:0007669"/>
    <property type="project" value="RHEA"/>
</dbReference>
<dbReference type="InterPro" id="IPR002219">
    <property type="entry name" value="PKC_DAG/PE"/>
</dbReference>
<dbReference type="InterPro" id="IPR046349">
    <property type="entry name" value="C1-like_sf"/>
</dbReference>
<feature type="coiled-coil region" evidence="15">
    <location>
        <begin position="449"/>
        <end position="825"/>
    </location>
</feature>
<comment type="similarity">
    <text evidence="13">Belongs to the protein kinase superfamily. AGC Ser/Thr protein kinase family.</text>
</comment>
<dbReference type="PROSITE" id="PS51285">
    <property type="entry name" value="AGC_KINASE_CTER"/>
    <property type="match status" value="1"/>
</dbReference>
<protein>
    <recommendedName>
        <fullName evidence="13">Citron Rho-interacting kinase</fullName>
        <ecNumber evidence="13">2.7.11.1</ecNumber>
    </recommendedName>
</protein>
<evidence type="ECO:0000256" key="16">
    <source>
        <dbReference type="SAM" id="MobiDB-lite"/>
    </source>
</evidence>
<dbReference type="SMART" id="SM00220">
    <property type="entry name" value="S_TKc"/>
    <property type="match status" value="1"/>
</dbReference>
<dbReference type="InterPro" id="IPR037708">
    <property type="entry name" value="CRIK_dom"/>
</dbReference>
<keyword evidence="2" id="KW-0597">Phosphoprotein</keyword>
<evidence type="ECO:0000256" key="3">
    <source>
        <dbReference type="ARBA" id="ARBA00022679"/>
    </source>
</evidence>
<comment type="catalytic activity">
    <reaction evidence="11 13">
        <text>L-threonyl-[protein] + ATP = O-phospho-L-threonyl-[protein] + ADP + H(+)</text>
        <dbReference type="Rhea" id="RHEA:46608"/>
        <dbReference type="Rhea" id="RHEA-COMP:11060"/>
        <dbReference type="Rhea" id="RHEA-COMP:11605"/>
        <dbReference type="ChEBI" id="CHEBI:15378"/>
        <dbReference type="ChEBI" id="CHEBI:30013"/>
        <dbReference type="ChEBI" id="CHEBI:30616"/>
        <dbReference type="ChEBI" id="CHEBI:61977"/>
        <dbReference type="ChEBI" id="CHEBI:456216"/>
        <dbReference type="EC" id="2.7.11.1"/>
    </reaction>
</comment>
<reference evidence="23" key="1">
    <citation type="submission" date="2015-09" db="EMBL/GenBank/DDBJ databases">
        <authorList>
            <person name="Sai Rama Sridatta P."/>
        </authorList>
    </citation>
    <scope>NUCLEOTIDE SEQUENCE [LARGE SCALE GENOMIC DNA]</scope>
</reference>
<dbReference type="InterPro" id="IPR011993">
    <property type="entry name" value="PH-like_dom_sf"/>
</dbReference>
<keyword evidence="23" id="KW-1185">Reference proteome</keyword>
<evidence type="ECO:0000313" key="23">
    <source>
        <dbReference type="Proteomes" id="UP000314980"/>
    </source>
</evidence>
<reference evidence="22" key="2">
    <citation type="submission" date="2025-08" db="UniProtKB">
        <authorList>
            <consortium name="Ensembl"/>
        </authorList>
    </citation>
    <scope>IDENTIFICATION</scope>
</reference>
<dbReference type="InterPro" id="IPR000961">
    <property type="entry name" value="AGC-kinase_C"/>
</dbReference>
<feature type="domain" description="AGC-kinase C-terminal" evidence="21">
    <location>
        <begin position="364"/>
        <end position="436"/>
    </location>
</feature>
<dbReference type="Gene3D" id="3.30.60.20">
    <property type="match status" value="1"/>
</dbReference>
<dbReference type="EC" id="2.7.11.1" evidence="13"/>
<dbReference type="PROSITE" id="PS50011">
    <property type="entry name" value="PROTEIN_KINASE_DOM"/>
    <property type="match status" value="1"/>
</dbReference>
<dbReference type="Pfam" id="PF00069">
    <property type="entry name" value="Pkinase"/>
    <property type="match status" value="1"/>
</dbReference>
<feature type="coiled-coil region" evidence="15">
    <location>
        <begin position="1276"/>
        <end position="1317"/>
    </location>
</feature>
<dbReference type="InterPro" id="IPR000719">
    <property type="entry name" value="Prot_kinase_dom"/>
</dbReference>
<dbReference type="Gene3D" id="3.30.200.20">
    <property type="entry name" value="Phosphorylase Kinase, domain 1"/>
    <property type="match status" value="1"/>
</dbReference>
<evidence type="ECO:0000256" key="14">
    <source>
        <dbReference type="PROSITE-ProRule" id="PRU10141"/>
    </source>
</evidence>
<dbReference type="GO" id="GO:0005737">
    <property type="term" value="C:cytoplasm"/>
    <property type="evidence" value="ECO:0007669"/>
    <property type="project" value="UniProtKB-SubCell"/>
</dbReference>
<dbReference type="SUPFAM" id="SSF50729">
    <property type="entry name" value="PH domain-like"/>
    <property type="match status" value="1"/>
</dbReference>
<feature type="domain" description="PH" evidence="17">
    <location>
        <begin position="1460"/>
        <end position="1575"/>
    </location>
</feature>
<dbReference type="GO" id="GO:0005524">
    <property type="term" value="F:ATP binding"/>
    <property type="evidence" value="ECO:0007669"/>
    <property type="project" value="UniProtKB-UniRule"/>
</dbReference>
<dbReference type="PROSITE" id="PS00107">
    <property type="entry name" value="PROTEIN_KINASE_ATP"/>
    <property type="match status" value="1"/>
</dbReference>
<feature type="region of interest" description="Disordered" evidence="16">
    <location>
        <begin position="385"/>
        <end position="406"/>
    </location>
</feature>
<evidence type="ECO:0000256" key="4">
    <source>
        <dbReference type="ARBA" id="ARBA00022723"/>
    </source>
</evidence>
<evidence type="ECO:0000256" key="2">
    <source>
        <dbReference type="ARBA" id="ARBA00022553"/>
    </source>
</evidence>
<feature type="coiled-coil region" evidence="15">
    <location>
        <begin position="1022"/>
        <end position="1193"/>
    </location>
</feature>
<dbReference type="InParanoid" id="A0A4W6CQX0"/>
<feature type="region of interest" description="Disordered" evidence="16">
    <location>
        <begin position="1936"/>
        <end position="2044"/>
    </location>
</feature>
<evidence type="ECO:0000256" key="12">
    <source>
        <dbReference type="ARBA" id="ARBA00048679"/>
    </source>
</evidence>
<comment type="subcellular location">
    <subcellularLocation>
        <location evidence="13">Cytoplasm</location>
    </subcellularLocation>
</comment>
<keyword evidence="9 13" id="KW-0067">ATP-binding</keyword>
<evidence type="ECO:0000259" key="19">
    <source>
        <dbReference type="PROSITE" id="PS50081"/>
    </source>
</evidence>
<dbReference type="PROSITE" id="PS50003">
    <property type="entry name" value="PH_DOMAIN"/>
    <property type="match status" value="1"/>
</dbReference>
<reference evidence="22" key="3">
    <citation type="submission" date="2025-09" db="UniProtKB">
        <authorList>
            <consortium name="Ensembl"/>
        </authorList>
    </citation>
    <scope>IDENTIFICATION</scope>
</reference>
<dbReference type="InterPro" id="IPR011009">
    <property type="entry name" value="Kinase-like_dom_sf"/>
</dbReference>
<dbReference type="SUPFAM" id="SSF57889">
    <property type="entry name" value="Cysteine-rich domain"/>
    <property type="match status" value="1"/>
</dbReference>
<gene>
    <name evidence="22" type="primary">CIT</name>
</gene>
<evidence type="ECO:0000313" key="22">
    <source>
        <dbReference type="Ensembl" id="ENSLCAP00010014879.1"/>
    </source>
</evidence>
<dbReference type="Pfam" id="PF00780">
    <property type="entry name" value="CNH"/>
    <property type="match status" value="1"/>
</dbReference>
<evidence type="ECO:0000256" key="13">
    <source>
        <dbReference type="PIRNR" id="PIRNR038145"/>
    </source>
</evidence>
<keyword evidence="10 15" id="KW-0175">Coiled coil</keyword>
<feature type="domain" description="Protein kinase" evidence="18">
    <location>
        <begin position="99"/>
        <end position="363"/>
    </location>
</feature>
<evidence type="ECO:0000256" key="6">
    <source>
        <dbReference type="ARBA" id="ARBA00022771"/>
    </source>
</evidence>
<dbReference type="PROSITE" id="PS00108">
    <property type="entry name" value="PROTEIN_KINASE_ST"/>
    <property type="match status" value="1"/>
</dbReference>
<feature type="coiled-coil region" evidence="15">
    <location>
        <begin position="850"/>
        <end position="997"/>
    </location>
</feature>
<dbReference type="Gene3D" id="2.30.29.30">
    <property type="entry name" value="Pleckstrin-homology domain (PH domain)/Phosphotyrosine-binding domain (PTB)"/>
    <property type="match status" value="1"/>
</dbReference>
<keyword evidence="8" id="KW-0862">Zinc</keyword>
<dbReference type="SUPFAM" id="SSF56112">
    <property type="entry name" value="Protein kinase-like (PK-like)"/>
    <property type="match status" value="1"/>
</dbReference>
<dbReference type="InterPro" id="IPR008271">
    <property type="entry name" value="Ser/Thr_kinase_AS"/>
</dbReference>
<dbReference type="FunFam" id="3.30.60.20:FF:000018">
    <property type="entry name" value="Citron rho-interacting serine/threonine kinase"/>
    <property type="match status" value="1"/>
</dbReference>
<dbReference type="GO" id="GO:0004674">
    <property type="term" value="F:protein serine/threonine kinase activity"/>
    <property type="evidence" value="ECO:0007669"/>
    <property type="project" value="UniProtKB-KW"/>
</dbReference>
<dbReference type="GO" id="GO:0000281">
    <property type="term" value="P:mitotic cytokinesis"/>
    <property type="evidence" value="ECO:0007669"/>
    <property type="project" value="UniProtKB-UniRule"/>
</dbReference>
<dbReference type="PROSITE" id="PS50219">
    <property type="entry name" value="CNH"/>
    <property type="match status" value="1"/>
</dbReference>
<evidence type="ECO:0000256" key="9">
    <source>
        <dbReference type="ARBA" id="ARBA00022840"/>
    </source>
</evidence>
<dbReference type="SMART" id="SM00109">
    <property type="entry name" value="C1"/>
    <property type="match status" value="1"/>
</dbReference>
<dbReference type="FunFam" id="2.30.29.30:FF:000081">
    <property type="entry name" value="Citron rho-interacting serine/threonine kinase"/>
    <property type="match status" value="1"/>
</dbReference>
<organism evidence="22 23">
    <name type="scientific">Lates calcarifer</name>
    <name type="common">Barramundi</name>
    <name type="synonym">Holocentrus calcarifer</name>
    <dbReference type="NCBI Taxonomy" id="8187"/>
    <lineage>
        <taxon>Eukaryota</taxon>
        <taxon>Metazoa</taxon>
        <taxon>Chordata</taxon>
        <taxon>Craniata</taxon>
        <taxon>Vertebrata</taxon>
        <taxon>Euteleostomi</taxon>
        <taxon>Actinopterygii</taxon>
        <taxon>Neopterygii</taxon>
        <taxon>Teleostei</taxon>
        <taxon>Neoteleostei</taxon>
        <taxon>Acanthomorphata</taxon>
        <taxon>Carangaria</taxon>
        <taxon>Carangaria incertae sedis</taxon>
        <taxon>Centropomidae</taxon>
        <taxon>Lates</taxon>
    </lineage>
</organism>
<feature type="domain" description="CNH" evidence="20">
    <location>
        <begin position="1618"/>
        <end position="1908"/>
    </location>
</feature>
<feature type="compositionally biased region" description="Polar residues" evidence="16">
    <location>
        <begin position="1343"/>
        <end position="1355"/>
    </location>
</feature>
<accession>A0A4W6CQX0</accession>
<dbReference type="Pfam" id="PF00169">
    <property type="entry name" value="PH"/>
    <property type="match status" value="1"/>
</dbReference>
<dbReference type="InterPro" id="IPR017405">
    <property type="entry name" value="Citron_Rho-interacting_kinase"/>
</dbReference>